<dbReference type="AlphaFoldDB" id="A0A074ZCK8"/>
<dbReference type="InterPro" id="IPR037177">
    <property type="entry name" value="DLC_sf"/>
</dbReference>
<reference evidence="2 3" key="1">
    <citation type="submission" date="2013-11" db="EMBL/GenBank/DDBJ databases">
        <title>Opisthorchis viverrini - life in the bile duct.</title>
        <authorList>
            <person name="Young N.D."/>
            <person name="Nagarajan N."/>
            <person name="Lin S.J."/>
            <person name="Korhonen P.K."/>
            <person name="Jex A.R."/>
            <person name="Hall R.S."/>
            <person name="Safavi-Hemami H."/>
            <person name="Kaewkong W."/>
            <person name="Bertrand D."/>
            <person name="Gao S."/>
            <person name="Seet Q."/>
            <person name="Wongkham S."/>
            <person name="Teh B.T."/>
            <person name="Wongkham C."/>
            <person name="Intapan P.M."/>
            <person name="Maleewong W."/>
            <person name="Yang X."/>
            <person name="Hu M."/>
            <person name="Wang Z."/>
            <person name="Hofmann A."/>
            <person name="Sternberg P.W."/>
            <person name="Tan P."/>
            <person name="Wang J."/>
            <person name="Gasser R.B."/>
        </authorList>
    </citation>
    <scope>NUCLEOTIDE SEQUENCE [LARGE SCALE GENOMIC DNA]</scope>
</reference>
<name>A0A074ZCK8_OPIVI</name>
<dbReference type="Gene3D" id="3.30.740.10">
    <property type="entry name" value="Protein Inhibitor Of Neuronal Nitric Oxide Synthase"/>
    <property type="match status" value="1"/>
</dbReference>
<accession>A0A074ZCK8</accession>
<dbReference type="GO" id="GO:0005868">
    <property type="term" value="C:cytoplasmic dynein complex"/>
    <property type="evidence" value="ECO:0007669"/>
    <property type="project" value="TreeGrafter"/>
</dbReference>
<evidence type="ECO:0008006" key="4">
    <source>
        <dbReference type="Google" id="ProtNLM"/>
    </source>
</evidence>
<dbReference type="PANTHER" id="PTHR11886:SF35">
    <property type="entry name" value="DYNEIN LIGHT CHAIN"/>
    <property type="match status" value="1"/>
</dbReference>
<protein>
    <recommendedName>
        <fullName evidence="4">Dynein light chain</fullName>
    </recommendedName>
</protein>
<proteinExistence type="predicted"/>
<dbReference type="SMART" id="SM01375">
    <property type="entry name" value="Dynein_light"/>
    <property type="match status" value="1"/>
</dbReference>
<dbReference type="OrthoDB" id="5835212at2759"/>
<dbReference type="Pfam" id="PF01221">
    <property type="entry name" value="Dynein_light"/>
    <property type="match status" value="1"/>
</dbReference>
<dbReference type="SUPFAM" id="SSF54648">
    <property type="entry name" value="DLC"/>
    <property type="match status" value="1"/>
</dbReference>
<feature type="signal peptide" evidence="1">
    <location>
        <begin position="1"/>
        <end position="21"/>
    </location>
</feature>
<dbReference type="GO" id="GO:0045505">
    <property type="term" value="F:dynein intermediate chain binding"/>
    <property type="evidence" value="ECO:0007669"/>
    <property type="project" value="TreeGrafter"/>
</dbReference>
<dbReference type="PANTHER" id="PTHR11886">
    <property type="entry name" value="DYNEIN LIGHT CHAIN"/>
    <property type="match status" value="1"/>
</dbReference>
<dbReference type="KEGG" id="ovi:T265_10622"/>
<gene>
    <name evidence="2" type="ORF">T265_10622</name>
</gene>
<dbReference type="GO" id="GO:0007017">
    <property type="term" value="P:microtubule-based process"/>
    <property type="evidence" value="ECO:0007669"/>
    <property type="project" value="InterPro"/>
</dbReference>
<feature type="chain" id="PRO_5001705396" description="Dynein light chain" evidence="1">
    <location>
        <begin position="22"/>
        <end position="223"/>
    </location>
</feature>
<keyword evidence="3" id="KW-1185">Reference proteome</keyword>
<dbReference type="Proteomes" id="UP000054324">
    <property type="component" value="Unassembled WGS sequence"/>
</dbReference>
<dbReference type="GeneID" id="20324790"/>
<dbReference type="InterPro" id="IPR001372">
    <property type="entry name" value="Dynein_light_chain_typ-1/2"/>
</dbReference>
<dbReference type="STRING" id="6198.A0A074ZCK8"/>
<evidence type="ECO:0000313" key="2">
    <source>
        <dbReference type="EMBL" id="KER20935.1"/>
    </source>
</evidence>
<evidence type="ECO:0000256" key="1">
    <source>
        <dbReference type="SAM" id="SignalP"/>
    </source>
</evidence>
<dbReference type="CTD" id="20324790"/>
<keyword evidence="1" id="KW-0732">Signal</keyword>
<sequence length="223" mass="24796">MCATGLSIATGSLLILSITSCKTTGCVCTAILQANYQDDLQGLGDAHPHARTHTHSLWYVQLLKTKLARLTQVKVSKASEKMMRNDVNQADIKKVDMPDEMRDFALKAATEALDRHKEDWEVGAYVRERFDEKFKPAWHCIVGRSFGGGRRSRQESTCNETKIVGSVEEREPDVKVNHFADGIYSGSGISYTETMQTVLSKSWLATVFKKTLVPQSTTAHVAD</sequence>
<evidence type="ECO:0000313" key="3">
    <source>
        <dbReference type="Proteomes" id="UP000054324"/>
    </source>
</evidence>
<organism evidence="2 3">
    <name type="scientific">Opisthorchis viverrini</name>
    <name type="common">Southeast Asian liver fluke</name>
    <dbReference type="NCBI Taxonomy" id="6198"/>
    <lineage>
        <taxon>Eukaryota</taxon>
        <taxon>Metazoa</taxon>
        <taxon>Spiralia</taxon>
        <taxon>Lophotrochozoa</taxon>
        <taxon>Platyhelminthes</taxon>
        <taxon>Trematoda</taxon>
        <taxon>Digenea</taxon>
        <taxon>Opisthorchiida</taxon>
        <taxon>Opisthorchiata</taxon>
        <taxon>Opisthorchiidae</taxon>
        <taxon>Opisthorchis</taxon>
    </lineage>
</organism>
<dbReference type="EMBL" id="KL597008">
    <property type="protein sequence ID" value="KER20935.1"/>
    <property type="molecule type" value="Genomic_DNA"/>
</dbReference>
<dbReference type="RefSeq" id="XP_009175309.1">
    <property type="nucleotide sequence ID" value="XM_009177045.1"/>
</dbReference>